<gene>
    <name evidence="1" type="ORF">CFOL_v3_22842</name>
</gene>
<dbReference type="InParanoid" id="A0A1Q3CGN8"/>
<dbReference type="STRING" id="3775.A0A1Q3CGN8"/>
<dbReference type="SUPFAM" id="SSF117281">
    <property type="entry name" value="Kelch motif"/>
    <property type="match status" value="1"/>
</dbReference>
<dbReference type="InterPro" id="IPR015915">
    <property type="entry name" value="Kelch-typ_b-propeller"/>
</dbReference>
<dbReference type="PANTHER" id="PTHR24414">
    <property type="entry name" value="F-BOX/KELCH-REPEAT PROTEIN SKIP4"/>
    <property type="match status" value="1"/>
</dbReference>
<reference evidence="2" key="1">
    <citation type="submission" date="2016-04" db="EMBL/GenBank/DDBJ databases">
        <title>Cephalotus genome sequencing.</title>
        <authorList>
            <person name="Fukushima K."/>
            <person name="Hasebe M."/>
            <person name="Fang X."/>
        </authorList>
    </citation>
    <scope>NUCLEOTIDE SEQUENCE [LARGE SCALE GENOMIC DNA]</scope>
    <source>
        <strain evidence="2">cv. St1</strain>
    </source>
</reference>
<evidence type="ECO:0000313" key="2">
    <source>
        <dbReference type="Proteomes" id="UP000187406"/>
    </source>
</evidence>
<dbReference type="Gene3D" id="2.120.10.80">
    <property type="entry name" value="Kelch-type beta propeller"/>
    <property type="match status" value="1"/>
</dbReference>
<accession>A0A1Q3CGN8</accession>
<sequence length="327" mass="36793">MAAEEETEKAVYIRVPRCIGGDEWLMLNLEKDVATPAGLERNMKWPLMKCNQRSTQVALGSMIYYLGGVTLRGFFNTSDHDDVFCFDTRCPNKGLKKTIPMNSHRWNALAAALDGKIYVFAGRRSPYGEVFDPDRGLWAILPEPPSDFLGTLLSDPSNARLLAHSHDDLYAYYPASNSWKSLNVNLYHHWRDTPCVIVDDVIYFCFTPDPDDHTHCLAAYDLVSNQPLDIKWPSDSDFASVFATIPDYGYNLWDVLHHLGNGKLYAAMSARMNDTTPETEPEAAYAVLCLTLKVHKEPAGNTVLVTEPSSHWIRFLAAAPARDFLIL</sequence>
<name>A0A1Q3CGN8_CEPFO</name>
<comment type="caution">
    <text evidence="1">The sequence shown here is derived from an EMBL/GenBank/DDBJ whole genome shotgun (WGS) entry which is preliminary data.</text>
</comment>
<evidence type="ECO:0000313" key="1">
    <source>
        <dbReference type="EMBL" id="GAV79377.1"/>
    </source>
</evidence>
<organism evidence="1 2">
    <name type="scientific">Cephalotus follicularis</name>
    <name type="common">Albany pitcher plant</name>
    <dbReference type="NCBI Taxonomy" id="3775"/>
    <lineage>
        <taxon>Eukaryota</taxon>
        <taxon>Viridiplantae</taxon>
        <taxon>Streptophyta</taxon>
        <taxon>Embryophyta</taxon>
        <taxon>Tracheophyta</taxon>
        <taxon>Spermatophyta</taxon>
        <taxon>Magnoliopsida</taxon>
        <taxon>eudicotyledons</taxon>
        <taxon>Gunneridae</taxon>
        <taxon>Pentapetalae</taxon>
        <taxon>rosids</taxon>
        <taxon>fabids</taxon>
        <taxon>Oxalidales</taxon>
        <taxon>Cephalotaceae</taxon>
        <taxon>Cephalotus</taxon>
    </lineage>
</organism>
<dbReference type="OrthoDB" id="1480588at2759"/>
<protein>
    <submittedName>
        <fullName evidence="1">Kelch_1 domain-containing protein</fullName>
    </submittedName>
</protein>
<dbReference type="EMBL" id="BDDD01001970">
    <property type="protein sequence ID" value="GAV79377.1"/>
    <property type="molecule type" value="Genomic_DNA"/>
</dbReference>
<proteinExistence type="predicted"/>
<keyword evidence="2" id="KW-1185">Reference proteome</keyword>
<dbReference type="InterPro" id="IPR050354">
    <property type="entry name" value="F-box/kelch-repeat_ARATH"/>
</dbReference>
<dbReference type="Proteomes" id="UP000187406">
    <property type="component" value="Unassembled WGS sequence"/>
</dbReference>
<dbReference type="AlphaFoldDB" id="A0A1Q3CGN8"/>
<dbReference type="PANTHER" id="PTHR24414:SF199">
    <property type="entry name" value="F-BOX_KELCH-REPEAT PROTEIN SKIP6-LIKE"/>
    <property type="match status" value="1"/>
</dbReference>